<evidence type="ECO:0000313" key="2">
    <source>
        <dbReference type="EMBL" id="EPB75484.1"/>
    </source>
</evidence>
<keyword evidence="1" id="KW-1133">Transmembrane helix</keyword>
<dbReference type="Proteomes" id="UP000054495">
    <property type="component" value="Unassembled WGS sequence"/>
</dbReference>
<dbReference type="EMBL" id="KE124900">
    <property type="protein sequence ID" value="EPB75484.1"/>
    <property type="molecule type" value="Genomic_DNA"/>
</dbReference>
<feature type="transmembrane region" description="Helical" evidence="1">
    <location>
        <begin position="68"/>
        <end position="89"/>
    </location>
</feature>
<evidence type="ECO:0000313" key="3">
    <source>
        <dbReference type="Proteomes" id="UP000054495"/>
    </source>
</evidence>
<protein>
    <submittedName>
        <fullName evidence="2">Uncharacterized protein</fullName>
    </submittedName>
</protein>
<keyword evidence="1" id="KW-0812">Transmembrane</keyword>
<keyword evidence="1" id="KW-0472">Membrane</keyword>
<evidence type="ECO:0000256" key="1">
    <source>
        <dbReference type="SAM" id="Phobius"/>
    </source>
</evidence>
<feature type="transmembrane region" description="Helical" evidence="1">
    <location>
        <begin position="42"/>
        <end position="62"/>
    </location>
</feature>
<proteinExistence type="predicted"/>
<organism evidence="2 3">
    <name type="scientific">Ancylostoma ceylanicum</name>
    <dbReference type="NCBI Taxonomy" id="53326"/>
    <lineage>
        <taxon>Eukaryota</taxon>
        <taxon>Metazoa</taxon>
        <taxon>Ecdysozoa</taxon>
        <taxon>Nematoda</taxon>
        <taxon>Chromadorea</taxon>
        <taxon>Rhabditida</taxon>
        <taxon>Rhabditina</taxon>
        <taxon>Rhabditomorpha</taxon>
        <taxon>Strongyloidea</taxon>
        <taxon>Ancylostomatidae</taxon>
        <taxon>Ancylostomatinae</taxon>
        <taxon>Ancylostoma</taxon>
    </lineage>
</organism>
<sequence>MWIRLERGPIMYCMRTIVVNACALCTWEMVIRGQKWWKCTHWLVFGLLLLSVPIILLLFLLFFEVLLFLLFFEVFSIAVFLLSNFHLLLEAEGIQR</sequence>
<accession>A0A0D6LUF2</accession>
<gene>
    <name evidence="2" type="ORF">ANCCEY_05444</name>
</gene>
<reference evidence="2 3" key="1">
    <citation type="submission" date="2013-05" db="EMBL/GenBank/DDBJ databases">
        <title>Draft genome of the parasitic nematode Anyclostoma ceylanicum.</title>
        <authorList>
            <person name="Mitreva M."/>
        </authorList>
    </citation>
    <scope>NUCLEOTIDE SEQUENCE [LARGE SCALE GENOMIC DNA]</scope>
</reference>
<keyword evidence="3" id="KW-1185">Reference proteome</keyword>
<dbReference type="AlphaFoldDB" id="A0A0D6LUF2"/>
<name>A0A0D6LUF2_9BILA</name>